<dbReference type="Pfam" id="PF20239">
    <property type="entry name" value="DUF6596"/>
    <property type="match status" value="1"/>
</dbReference>
<dbReference type="PANTHER" id="PTHR47756">
    <property type="entry name" value="BLL6612 PROTEIN-RELATED"/>
    <property type="match status" value="1"/>
</dbReference>
<comment type="caution">
    <text evidence="4">The sequence shown here is derived from an EMBL/GenBank/DDBJ whole genome shotgun (WGS) entry which is preliminary data.</text>
</comment>
<comment type="similarity">
    <text evidence="1">Belongs to the sigma-70 factor family. ECF subfamily.</text>
</comment>
<evidence type="ECO:0000256" key="1">
    <source>
        <dbReference type="RuleBase" id="RU000716"/>
    </source>
</evidence>
<dbReference type="SUPFAM" id="SSF88946">
    <property type="entry name" value="Sigma2 domain of RNA polymerase sigma factors"/>
    <property type="match status" value="1"/>
</dbReference>
<protein>
    <recommendedName>
        <fullName evidence="1">RNA polymerase sigma factor</fullName>
    </recommendedName>
</protein>
<accession>A0A9D7SAS0</accession>
<keyword evidence="1" id="KW-0731">Sigma factor</keyword>
<dbReference type="NCBIfam" id="TIGR02937">
    <property type="entry name" value="sigma70-ECF"/>
    <property type="match status" value="1"/>
</dbReference>
<feature type="domain" description="RNA polymerase sigma-70 region 2" evidence="2">
    <location>
        <begin position="15"/>
        <end position="83"/>
    </location>
</feature>
<dbReference type="SUPFAM" id="SSF81901">
    <property type="entry name" value="HCP-like"/>
    <property type="match status" value="1"/>
</dbReference>
<keyword evidence="1" id="KW-0805">Transcription regulation</keyword>
<dbReference type="PANTHER" id="PTHR47756:SF2">
    <property type="entry name" value="BLL6612 PROTEIN"/>
    <property type="match status" value="1"/>
</dbReference>
<evidence type="ECO:0000313" key="4">
    <source>
        <dbReference type="EMBL" id="MBK9718358.1"/>
    </source>
</evidence>
<keyword evidence="1" id="KW-0804">Transcription</keyword>
<evidence type="ECO:0000313" key="5">
    <source>
        <dbReference type="Proteomes" id="UP000808349"/>
    </source>
</evidence>
<proteinExistence type="inferred from homology"/>
<dbReference type="InterPro" id="IPR046531">
    <property type="entry name" value="DUF6596"/>
</dbReference>
<feature type="domain" description="DUF6596" evidence="3">
    <location>
        <begin position="194"/>
        <end position="296"/>
    </location>
</feature>
<evidence type="ECO:0000259" key="2">
    <source>
        <dbReference type="Pfam" id="PF04542"/>
    </source>
</evidence>
<dbReference type="GO" id="GO:0006352">
    <property type="term" value="P:DNA-templated transcription initiation"/>
    <property type="evidence" value="ECO:0007669"/>
    <property type="project" value="InterPro"/>
</dbReference>
<dbReference type="EMBL" id="JADKFW010000010">
    <property type="protein sequence ID" value="MBK9718358.1"/>
    <property type="molecule type" value="Genomic_DNA"/>
</dbReference>
<dbReference type="InterPro" id="IPR014284">
    <property type="entry name" value="RNA_pol_sigma-70_dom"/>
</dbReference>
<sequence>MNSSPHSINTLTDHLFRHESGKMVAVLTKIFGTENLETVEDVIQQTFMDAIQVWKLKGIPENPSAWLFRVAKNKAIDIIRKNKHSLQYDFNDSERALLKSEYTLMSTMDHLWKDEMISDDMLRMMFACCHQDISQENQITLILKTLCGFSTAEIAKAFLTTEDTISKRLFRTKTFFRNQKIKLEIPSSHELKNRTDAVLNSIYLLFNEGYNSTHSDELIRKNLIEEAKLLCKLLCDNPHTQQPETFALMALICFHSARSDSRLTTEGEIILLPDQDRKQWNWNLIAEGNDFMNKAAFGNTISTYHLEAAIAYEHCTTPTFEQTNWQQILNYYEMLCNISNSPIIEMNRAVAVMQVYGAHEALQFLQNMADHKKLESYYLYHSLLGEINTRLQHTMEAKQHFEKAIGLTQSDVEKKMLKVKMGALLN</sequence>
<dbReference type="Proteomes" id="UP000808349">
    <property type="component" value="Unassembled WGS sequence"/>
</dbReference>
<keyword evidence="1" id="KW-0238">DNA-binding</keyword>
<dbReference type="InterPro" id="IPR013325">
    <property type="entry name" value="RNA_pol_sigma_r2"/>
</dbReference>
<dbReference type="PROSITE" id="PS01063">
    <property type="entry name" value="SIGMA70_ECF"/>
    <property type="match status" value="1"/>
</dbReference>
<name>A0A9D7SAS0_9BACT</name>
<dbReference type="GO" id="GO:0003677">
    <property type="term" value="F:DNA binding"/>
    <property type="evidence" value="ECO:0007669"/>
    <property type="project" value="UniProtKB-KW"/>
</dbReference>
<dbReference type="Gene3D" id="1.10.1740.10">
    <property type="match status" value="1"/>
</dbReference>
<dbReference type="InterPro" id="IPR007627">
    <property type="entry name" value="RNA_pol_sigma70_r2"/>
</dbReference>
<dbReference type="InterPro" id="IPR000838">
    <property type="entry name" value="RNA_pol_sigma70_ECF_CS"/>
</dbReference>
<dbReference type="SUPFAM" id="SSF88659">
    <property type="entry name" value="Sigma3 and sigma4 domains of RNA polymerase sigma factors"/>
    <property type="match status" value="1"/>
</dbReference>
<evidence type="ECO:0000259" key="3">
    <source>
        <dbReference type="Pfam" id="PF20239"/>
    </source>
</evidence>
<gene>
    <name evidence="4" type="ORF">IPO85_12780</name>
</gene>
<dbReference type="Pfam" id="PF04542">
    <property type="entry name" value="Sigma70_r2"/>
    <property type="match status" value="1"/>
</dbReference>
<dbReference type="InterPro" id="IPR013324">
    <property type="entry name" value="RNA_pol_sigma_r3/r4-like"/>
</dbReference>
<dbReference type="GO" id="GO:0016987">
    <property type="term" value="F:sigma factor activity"/>
    <property type="evidence" value="ECO:0007669"/>
    <property type="project" value="UniProtKB-KW"/>
</dbReference>
<reference evidence="4 5" key="1">
    <citation type="submission" date="2020-10" db="EMBL/GenBank/DDBJ databases">
        <title>Connecting structure to function with the recovery of over 1000 high-quality activated sludge metagenome-assembled genomes encoding full-length rRNA genes using long-read sequencing.</title>
        <authorList>
            <person name="Singleton C.M."/>
            <person name="Petriglieri F."/>
            <person name="Kristensen J.M."/>
            <person name="Kirkegaard R.H."/>
            <person name="Michaelsen T.Y."/>
            <person name="Andersen M.H."/>
            <person name="Karst S.M."/>
            <person name="Dueholm M.S."/>
            <person name="Nielsen P.H."/>
            <person name="Albertsen M."/>
        </authorList>
    </citation>
    <scope>NUCLEOTIDE SEQUENCE [LARGE SCALE GENOMIC DNA]</scope>
    <source>
        <strain evidence="4">Ribe_18-Q3-R11-54_BAT3C.373</strain>
    </source>
</reference>
<organism evidence="4 5">
    <name type="scientific">Candidatus Defluviibacterium haderslevense</name>
    <dbReference type="NCBI Taxonomy" id="2981993"/>
    <lineage>
        <taxon>Bacteria</taxon>
        <taxon>Pseudomonadati</taxon>
        <taxon>Bacteroidota</taxon>
        <taxon>Saprospiria</taxon>
        <taxon>Saprospirales</taxon>
        <taxon>Saprospiraceae</taxon>
        <taxon>Candidatus Defluviibacterium</taxon>
    </lineage>
</organism>
<dbReference type="AlphaFoldDB" id="A0A9D7SAS0"/>